<dbReference type="InterPro" id="IPR018958">
    <property type="entry name" value="Knr4/Smi1-like_dom"/>
</dbReference>
<dbReference type="Pfam" id="PF09346">
    <property type="entry name" value="SMI1_KNR4"/>
    <property type="match status" value="1"/>
</dbReference>
<dbReference type="Gene3D" id="3.40.1580.10">
    <property type="entry name" value="SMI1/KNR4-like"/>
    <property type="match status" value="1"/>
</dbReference>
<proteinExistence type="predicted"/>
<evidence type="ECO:0000313" key="2">
    <source>
        <dbReference type="EMBL" id="DAG05776.1"/>
    </source>
</evidence>
<dbReference type="SUPFAM" id="SSF160631">
    <property type="entry name" value="SMI1/KNR4-like"/>
    <property type="match status" value="1"/>
</dbReference>
<organism evidence="2">
    <name type="scientific">Myoviridae sp. ctkfK18</name>
    <dbReference type="NCBI Taxonomy" id="2825165"/>
    <lineage>
        <taxon>Viruses</taxon>
        <taxon>Duplodnaviria</taxon>
        <taxon>Heunggongvirae</taxon>
        <taxon>Uroviricota</taxon>
        <taxon>Caudoviricetes</taxon>
    </lineage>
</organism>
<accession>A0A8S5VGH5</accession>
<evidence type="ECO:0000259" key="1">
    <source>
        <dbReference type="Pfam" id="PF09346"/>
    </source>
</evidence>
<dbReference type="InterPro" id="IPR037883">
    <property type="entry name" value="Knr4/Smi1-like_sf"/>
</dbReference>
<protein>
    <submittedName>
        <fullName evidence="2">SMI1 / KNR4 family (SUKH-1)</fullName>
    </submittedName>
</protein>
<name>A0A8S5VGH5_9CAUD</name>
<feature type="domain" description="Knr4/Smi1-like" evidence="1">
    <location>
        <begin position="10"/>
        <end position="113"/>
    </location>
</feature>
<dbReference type="EMBL" id="BK016265">
    <property type="protein sequence ID" value="DAG05776.1"/>
    <property type="molecule type" value="Genomic_DNA"/>
</dbReference>
<sequence>MESIGNKLYDKIEKASGITIPQDLKDYLDDYSKNFKDPKFNGVDIIPLTEKGKYNIFTEIKYHKEENKINFIPIEAVGNGDYVGVMENGSIGVYNHENHKVKKAADTWTKYLQM</sequence>
<reference evidence="2" key="1">
    <citation type="journal article" date="2021" name="Proc. Natl. Acad. Sci. U.S.A.">
        <title>A Catalog of Tens of Thousands of Viruses from Human Metagenomes Reveals Hidden Associations with Chronic Diseases.</title>
        <authorList>
            <person name="Tisza M.J."/>
            <person name="Buck C.B."/>
        </authorList>
    </citation>
    <scope>NUCLEOTIDE SEQUENCE</scope>
    <source>
        <strain evidence="2">CtkfK18</strain>
    </source>
</reference>